<dbReference type="EMBL" id="SMOD01000029">
    <property type="protein sequence ID" value="TDG04370.1"/>
    <property type="molecule type" value="Genomic_DNA"/>
</dbReference>
<reference evidence="1 2" key="1">
    <citation type="submission" date="2019-03" db="EMBL/GenBank/DDBJ databases">
        <title>Paraburkholderia sp. isolated from native Mimosa gymnas in Guartela State Park, Brazil.</title>
        <authorList>
            <person name="Paulitsch F."/>
            <person name="Hungria M."/>
            <person name="Delamuta J.R.M."/>
            <person name="Ribeiro R.A."/>
            <person name="Dall'Agnol R."/>
            <person name="Silva J.S.B."/>
        </authorList>
    </citation>
    <scope>NUCLEOTIDE SEQUENCE [LARGE SCALE GENOMIC DNA]</scope>
    <source>
        <strain evidence="1 2">CNPSo 3008</strain>
    </source>
</reference>
<organism evidence="1 2">
    <name type="scientific">Paraburkholderia guartelaensis</name>
    <dbReference type="NCBI Taxonomy" id="2546446"/>
    <lineage>
        <taxon>Bacteria</taxon>
        <taxon>Pseudomonadati</taxon>
        <taxon>Pseudomonadota</taxon>
        <taxon>Betaproteobacteria</taxon>
        <taxon>Burkholderiales</taxon>
        <taxon>Burkholderiaceae</taxon>
        <taxon>Paraburkholderia</taxon>
    </lineage>
</organism>
<gene>
    <name evidence="1" type="ORF">E1N52_30405</name>
</gene>
<evidence type="ECO:0000313" key="2">
    <source>
        <dbReference type="Proteomes" id="UP000295606"/>
    </source>
</evidence>
<name>A0A4R5L6E1_9BURK</name>
<accession>A0A4R5L6E1</accession>
<evidence type="ECO:0000313" key="1">
    <source>
        <dbReference type="EMBL" id="TDG04370.1"/>
    </source>
</evidence>
<protein>
    <submittedName>
        <fullName evidence="1">Uncharacterized protein</fullName>
    </submittedName>
</protein>
<dbReference type="Proteomes" id="UP000295606">
    <property type="component" value="Unassembled WGS sequence"/>
</dbReference>
<sequence>MLPPRRDLRPMSCAARYSETTSLKFILNPFEIFRTVKSRRMCPQKLSIIERLEAATQRLTMIFPTGANFRPGSRSLSNAVPTCWPISSGQALAAIKPFTSSSTGFRLVVRPVRRYGIHSASSSNASVQRRCTPSRYELFALPHSALALRTATRML</sequence>
<dbReference type="AlphaFoldDB" id="A0A4R5L6E1"/>
<proteinExistence type="predicted"/>
<comment type="caution">
    <text evidence="1">The sequence shown here is derived from an EMBL/GenBank/DDBJ whole genome shotgun (WGS) entry which is preliminary data.</text>
</comment>